<protein>
    <submittedName>
        <fullName evidence="1">Uncharacterized protein</fullName>
    </submittedName>
</protein>
<keyword evidence="2" id="KW-1185">Reference proteome</keyword>
<sequence length="313" mass="34099">MPQFGTFQYICSNVPSYPACNLFYRQLQHTASDLLTGVSADSSTAPVGVNPHCGIPRAGHEKSLGNIVNLLVCFFSIVFVVVLVHRTNRRKNAVGRSEFRTFLVVYLLTLIFQVFTTGSYLRQGSDGLTVLTAIHLGLIVSLFTALLASAIPAIQVVLAVEERTWSFLVTSLGSGFLMVLVGVVAGYIALDVGFGFSDSLTSKPPGALRSVPLFFFICVWPLITVAVYLCTMLYIALWVLMEGKPLRYFGISFALFGCSQVAYFLVNESLCIAASGRLDGSFISTILETSSVGVLFMAWRSITEGWIHAFSIP</sequence>
<name>A0ACD3AKF5_9AGAR</name>
<evidence type="ECO:0000313" key="1">
    <source>
        <dbReference type="EMBL" id="TFK66163.1"/>
    </source>
</evidence>
<gene>
    <name evidence="1" type="ORF">BDN72DRAFT_823786</name>
</gene>
<proteinExistence type="predicted"/>
<organism evidence="1 2">
    <name type="scientific">Pluteus cervinus</name>
    <dbReference type="NCBI Taxonomy" id="181527"/>
    <lineage>
        <taxon>Eukaryota</taxon>
        <taxon>Fungi</taxon>
        <taxon>Dikarya</taxon>
        <taxon>Basidiomycota</taxon>
        <taxon>Agaricomycotina</taxon>
        <taxon>Agaricomycetes</taxon>
        <taxon>Agaricomycetidae</taxon>
        <taxon>Agaricales</taxon>
        <taxon>Pluteineae</taxon>
        <taxon>Pluteaceae</taxon>
        <taxon>Pluteus</taxon>
    </lineage>
</organism>
<accession>A0ACD3AKF5</accession>
<reference evidence="1 2" key="1">
    <citation type="journal article" date="2019" name="Nat. Ecol. Evol.">
        <title>Megaphylogeny resolves global patterns of mushroom evolution.</title>
        <authorList>
            <person name="Varga T."/>
            <person name="Krizsan K."/>
            <person name="Foldi C."/>
            <person name="Dima B."/>
            <person name="Sanchez-Garcia M."/>
            <person name="Sanchez-Ramirez S."/>
            <person name="Szollosi G.J."/>
            <person name="Szarkandi J.G."/>
            <person name="Papp V."/>
            <person name="Albert L."/>
            <person name="Andreopoulos W."/>
            <person name="Angelini C."/>
            <person name="Antonin V."/>
            <person name="Barry K.W."/>
            <person name="Bougher N.L."/>
            <person name="Buchanan P."/>
            <person name="Buyck B."/>
            <person name="Bense V."/>
            <person name="Catcheside P."/>
            <person name="Chovatia M."/>
            <person name="Cooper J."/>
            <person name="Damon W."/>
            <person name="Desjardin D."/>
            <person name="Finy P."/>
            <person name="Geml J."/>
            <person name="Haridas S."/>
            <person name="Hughes K."/>
            <person name="Justo A."/>
            <person name="Karasinski D."/>
            <person name="Kautmanova I."/>
            <person name="Kiss B."/>
            <person name="Kocsube S."/>
            <person name="Kotiranta H."/>
            <person name="LaButti K.M."/>
            <person name="Lechner B.E."/>
            <person name="Liimatainen K."/>
            <person name="Lipzen A."/>
            <person name="Lukacs Z."/>
            <person name="Mihaltcheva S."/>
            <person name="Morgado L.N."/>
            <person name="Niskanen T."/>
            <person name="Noordeloos M.E."/>
            <person name="Ohm R.A."/>
            <person name="Ortiz-Santana B."/>
            <person name="Ovrebo C."/>
            <person name="Racz N."/>
            <person name="Riley R."/>
            <person name="Savchenko A."/>
            <person name="Shiryaev A."/>
            <person name="Soop K."/>
            <person name="Spirin V."/>
            <person name="Szebenyi C."/>
            <person name="Tomsovsky M."/>
            <person name="Tulloss R.E."/>
            <person name="Uehling J."/>
            <person name="Grigoriev I.V."/>
            <person name="Vagvolgyi C."/>
            <person name="Papp T."/>
            <person name="Martin F.M."/>
            <person name="Miettinen O."/>
            <person name="Hibbett D.S."/>
            <person name="Nagy L.G."/>
        </authorList>
    </citation>
    <scope>NUCLEOTIDE SEQUENCE [LARGE SCALE GENOMIC DNA]</scope>
    <source>
        <strain evidence="1 2">NL-1719</strain>
    </source>
</reference>
<evidence type="ECO:0000313" key="2">
    <source>
        <dbReference type="Proteomes" id="UP000308600"/>
    </source>
</evidence>
<dbReference type="Proteomes" id="UP000308600">
    <property type="component" value="Unassembled WGS sequence"/>
</dbReference>
<dbReference type="EMBL" id="ML208414">
    <property type="protein sequence ID" value="TFK66163.1"/>
    <property type="molecule type" value="Genomic_DNA"/>
</dbReference>